<sequence>MIDYRVRSISLTTLVGNQFLPIVGLGDIRGAQVVEVELTGNALWILASTLKLKRSRSGHAKIVLQLLQ</sequence>
<gene>
    <name evidence="1" type="ORF">E2C01_049909</name>
</gene>
<evidence type="ECO:0000313" key="1">
    <source>
        <dbReference type="EMBL" id="MPC55961.1"/>
    </source>
</evidence>
<reference evidence="1 2" key="1">
    <citation type="submission" date="2019-05" db="EMBL/GenBank/DDBJ databases">
        <title>Another draft genome of Portunus trituberculatus and its Hox gene families provides insights of decapod evolution.</title>
        <authorList>
            <person name="Jeong J.-H."/>
            <person name="Song I."/>
            <person name="Kim S."/>
            <person name="Choi T."/>
            <person name="Kim D."/>
            <person name="Ryu S."/>
            <person name="Kim W."/>
        </authorList>
    </citation>
    <scope>NUCLEOTIDE SEQUENCE [LARGE SCALE GENOMIC DNA]</scope>
    <source>
        <tissue evidence="1">Muscle</tissue>
    </source>
</reference>
<name>A0A5B7G7L9_PORTR</name>
<dbReference type="EMBL" id="VSRR010013583">
    <property type="protein sequence ID" value="MPC55961.1"/>
    <property type="molecule type" value="Genomic_DNA"/>
</dbReference>
<dbReference type="Proteomes" id="UP000324222">
    <property type="component" value="Unassembled WGS sequence"/>
</dbReference>
<dbReference type="AlphaFoldDB" id="A0A5B7G7L9"/>
<proteinExistence type="predicted"/>
<accession>A0A5B7G7L9</accession>
<comment type="caution">
    <text evidence="1">The sequence shown here is derived from an EMBL/GenBank/DDBJ whole genome shotgun (WGS) entry which is preliminary data.</text>
</comment>
<evidence type="ECO:0000313" key="2">
    <source>
        <dbReference type="Proteomes" id="UP000324222"/>
    </source>
</evidence>
<keyword evidence="2" id="KW-1185">Reference proteome</keyword>
<protein>
    <submittedName>
        <fullName evidence="1">Uncharacterized protein</fullName>
    </submittedName>
</protein>
<organism evidence="1 2">
    <name type="scientific">Portunus trituberculatus</name>
    <name type="common">Swimming crab</name>
    <name type="synonym">Neptunus trituberculatus</name>
    <dbReference type="NCBI Taxonomy" id="210409"/>
    <lineage>
        <taxon>Eukaryota</taxon>
        <taxon>Metazoa</taxon>
        <taxon>Ecdysozoa</taxon>
        <taxon>Arthropoda</taxon>
        <taxon>Crustacea</taxon>
        <taxon>Multicrustacea</taxon>
        <taxon>Malacostraca</taxon>
        <taxon>Eumalacostraca</taxon>
        <taxon>Eucarida</taxon>
        <taxon>Decapoda</taxon>
        <taxon>Pleocyemata</taxon>
        <taxon>Brachyura</taxon>
        <taxon>Eubrachyura</taxon>
        <taxon>Portunoidea</taxon>
        <taxon>Portunidae</taxon>
        <taxon>Portuninae</taxon>
        <taxon>Portunus</taxon>
    </lineage>
</organism>